<evidence type="ECO:0000313" key="3">
    <source>
        <dbReference type="Proteomes" id="UP000018747"/>
    </source>
</evidence>
<accession>V6I096</accession>
<keyword evidence="1" id="KW-0812">Transmembrane</keyword>
<feature type="transmembrane region" description="Helical" evidence="1">
    <location>
        <begin position="40"/>
        <end position="61"/>
    </location>
</feature>
<gene>
    <name evidence="2" type="ORF">LEP1GSC062_3606</name>
</gene>
<sequence>MLRKDKSDQFDSTSPFRLCSYPKLASFTESLFTLQPKTRYLYISQVYGTKLGISAIAFLFLSHSRK</sequence>
<evidence type="ECO:0000313" key="2">
    <source>
        <dbReference type="EMBL" id="EQA63196.1"/>
    </source>
</evidence>
<protein>
    <submittedName>
        <fullName evidence="2">Uncharacterized protein</fullName>
    </submittedName>
</protein>
<reference evidence="2" key="1">
    <citation type="submission" date="2013-05" db="EMBL/GenBank/DDBJ databases">
        <authorList>
            <person name="Harkins D.M."/>
            <person name="Durkin A.S."/>
            <person name="Brinkac L.M."/>
            <person name="Haft D.H."/>
            <person name="Selengut J.D."/>
            <person name="Sanka R."/>
            <person name="DePew J."/>
            <person name="Purushe J."/>
            <person name="Hartskeerl R.A."/>
            <person name="Ahmed A."/>
            <person name="van der Linden H."/>
            <person name="Goris M.G.A."/>
            <person name="Vinetz J.M."/>
            <person name="Sutton G.G."/>
            <person name="Nierman W.C."/>
            <person name="Fouts D.E."/>
        </authorList>
    </citation>
    <scope>NUCLEOTIDE SEQUENCE [LARGE SCALE GENOMIC DNA]</scope>
    <source>
        <strain evidence="2">L 60</strain>
    </source>
</reference>
<organism evidence="2 3">
    <name type="scientific">Leptospira alexanderi serovar Manhao 3 str. L 60</name>
    <dbReference type="NCBI Taxonomy" id="1049759"/>
    <lineage>
        <taxon>Bacteria</taxon>
        <taxon>Pseudomonadati</taxon>
        <taxon>Spirochaetota</taxon>
        <taxon>Spirochaetia</taxon>
        <taxon>Leptospirales</taxon>
        <taxon>Leptospiraceae</taxon>
        <taxon>Leptospira</taxon>
    </lineage>
</organism>
<dbReference type="AlphaFoldDB" id="V6I096"/>
<keyword evidence="1" id="KW-1133">Transmembrane helix</keyword>
<dbReference type="Proteomes" id="UP000018747">
    <property type="component" value="Unassembled WGS sequence"/>
</dbReference>
<name>V6I096_9LEPT</name>
<evidence type="ECO:0000256" key="1">
    <source>
        <dbReference type="SAM" id="Phobius"/>
    </source>
</evidence>
<dbReference type="EMBL" id="AHMT02000024">
    <property type="protein sequence ID" value="EQA63196.1"/>
    <property type="molecule type" value="Genomic_DNA"/>
</dbReference>
<comment type="caution">
    <text evidence="2">The sequence shown here is derived from an EMBL/GenBank/DDBJ whole genome shotgun (WGS) entry which is preliminary data.</text>
</comment>
<proteinExistence type="predicted"/>
<keyword evidence="3" id="KW-1185">Reference proteome</keyword>
<keyword evidence="1" id="KW-0472">Membrane</keyword>